<proteinExistence type="predicted"/>
<reference evidence="1" key="1">
    <citation type="journal article" date="2014" name="Int. J. Syst. Evol. Microbiol.">
        <title>Complete genome sequence of Corynebacterium casei LMG S-19264T (=DSM 44701T), isolated from a smear-ripened cheese.</title>
        <authorList>
            <consortium name="US DOE Joint Genome Institute (JGI-PGF)"/>
            <person name="Walter F."/>
            <person name="Albersmeier A."/>
            <person name="Kalinowski J."/>
            <person name="Ruckert C."/>
        </authorList>
    </citation>
    <scope>NUCLEOTIDE SEQUENCE</scope>
    <source>
        <strain evidence="1">JCM 4637</strain>
    </source>
</reference>
<dbReference type="Proteomes" id="UP000638353">
    <property type="component" value="Unassembled WGS sequence"/>
</dbReference>
<name>A0A918X740_9ACTN</name>
<dbReference type="AlphaFoldDB" id="A0A918X740"/>
<sequence>MVRRHITTCPTGKVRYPDKITAKMSMSRAEAAGRGEQRVYRCPQCHGYHLSSSARKP</sequence>
<evidence type="ECO:0000313" key="1">
    <source>
        <dbReference type="EMBL" id="GHD16401.1"/>
    </source>
</evidence>
<reference evidence="1" key="2">
    <citation type="submission" date="2020-09" db="EMBL/GenBank/DDBJ databases">
        <authorList>
            <person name="Sun Q."/>
            <person name="Ohkuma M."/>
        </authorList>
    </citation>
    <scope>NUCLEOTIDE SEQUENCE</scope>
    <source>
        <strain evidence="1">JCM 4637</strain>
    </source>
</reference>
<comment type="caution">
    <text evidence="1">The sequence shown here is derived from an EMBL/GenBank/DDBJ whole genome shotgun (WGS) entry which is preliminary data.</text>
</comment>
<accession>A0A918X740</accession>
<protein>
    <submittedName>
        <fullName evidence="1">Uncharacterized protein</fullName>
    </submittedName>
</protein>
<gene>
    <name evidence="1" type="ORF">GCM10010334_77470</name>
</gene>
<dbReference type="EMBL" id="BMVC01000024">
    <property type="protein sequence ID" value="GHD16401.1"/>
    <property type="molecule type" value="Genomic_DNA"/>
</dbReference>
<organism evidence="1 2">
    <name type="scientific">Streptomyces finlayi</name>
    <dbReference type="NCBI Taxonomy" id="67296"/>
    <lineage>
        <taxon>Bacteria</taxon>
        <taxon>Bacillati</taxon>
        <taxon>Actinomycetota</taxon>
        <taxon>Actinomycetes</taxon>
        <taxon>Kitasatosporales</taxon>
        <taxon>Streptomycetaceae</taxon>
        <taxon>Streptomyces</taxon>
    </lineage>
</organism>
<evidence type="ECO:0000313" key="2">
    <source>
        <dbReference type="Proteomes" id="UP000638353"/>
    </source>
</evidence>